<keyword evidence="4 6" id="KW-1133">Transmembrane helix</keyword>
<comment type="subcellular location">
    <subcellularLocation>
        <location evidence="1">Cell membrane</location>
        <topology evidence="1">Multi-pass membrane protein</topology>
    </subcellularLocation>
</comment>
<keyword evidence="2" id="KW-0813">Transport</keyword>
<evidence type="ECO:0000256" key="5">
    <source>
        <dbReference type="ARBA" id="ARBA00023136"/>
    </source>
</evidence>
<dbReference type="OrthoDB" id="9768783at2"/>
<dbReference type="AlphaFoldDB" id="A0A0M6WQF6"/>
<gene>
    <name evidence="8" type="ORF">M72_29171</name>
</gene>
<dbReference type="SUPFAM" id="SSF103473">
    <property type="entry name" value="MFS general substrate transporter"/>
    <property type="match status" value="1"/>
</dbReference>
<name>A0A0M6WQF6_9FIRM</name>
<feature type="transmembrane region" description="Helical" evidence="6">
    <location>
        <begin position="322"/>
        <end position="344"/>
    </location>
</feature>
<keyword evidence="9" id="KW-1185">Reference proteome</keyword>
<evidence type="ECO:0000256" key="3">
    <source>
        <dbReference type="ARBA" id="ARBA00022692"/>
    </source>
</evidence>
<dbReference type="PANTHER" id="PTHR23519">
    <property type="entry name" value="AUTOPHAGY-RELATED PROTEIN 22"/>
    <property type="match status" value="1"/>
</dbReference>
<feature type="transmembrane region" description="Helical" evidence="6">
    <location>
        <begin position="12"/>
        <end position="36"/>
    </location>
</feature>
<dbReference type="PANTHER" id="PTHR23519:SF1">
    <property type="entry name" value="AUTOPHAGY-RELATED PROTEIN 22"/>
    <property type="match status" value="1"/>
</dbReference>
<proteinExistence type="predicted"/>
<evidence type="ECO:0000256" key="6">
    <source>
        <dbReference type="SAM" id="Phobius"/>
    </source>
</evidence>
<keyword evidence="5 6" id="KW-0472">Membrane</keyword>
<feature type="transmembrane region" description="Helical" evidence="6">
    <location>
        <begin position="381"/>
        <end position="403"/>
    </location>
</feature>
<keyword evidence="3 6" id="KW-0812">Transmembrane</keyword>
<dbReference type="RefSeq" id="WP_055068004.1">
    <property type="nucleotide sequence ID" value="NZ_CP173697.1"/>
</dbReference>
<evidence type="ECO:0000256" key="2">
    <source>
        <dbReference type="ARBA" id="ARBA00022448"/>
    </source>
</evidence>
<feature type="transmembrane region" description="Helical" evidence="6">
    <location>
        <begin position="146"/>
        <end position="166"/>
    </location>
</feature>
<dbReference type="InterPro" id="IPR050495">
    <property type="entry name" value="ATG22/LtaA_families"/>
</dbReference>
<dbReference type="Proteomes" id="UP000049979">
    <property type="component" value="Unassembled WGS sequence"/>
</dbReference>
<evidence type="ECO:0000259" key="7">
    <source>
        <dbReference type="PROSITE" id="PS50850"/>
    </source>
</evidence>
<accession>A0A0M6WQF6</accession>
<dbReference type="Gene3D" id="1.20.1250.20">
    <property type="entry name" value="MFS general substrate transporter like domains"/>
    <property type="match status" value="1"/>
</dbReference>
<organism evidence="8 9">
    <name type="scientific">Roseburia faecis</name>
    <dbReference type="NCBI Taxonomy" id="301302"/>
    <lineage>
        <taxon>Bacteria</taxon>
        <taxon>Bacillati</taxon>
        <taxon>Bacillota</taxon>
        <taxon>Clostridia</taxon>
        <taxon>Lachnospirales</taxon>
        <taxon>Lachnospiraceae</taxon>
        <taxon>Roseburia</taxon>
    </lineage>
</organism>
<feature type="transmembrane region" description="Helical" evidence="6">
    <location>
        <begin position="48"/>
        <end position="70"/>
    </location>
</feature>
<feature type="transmembrane region" description="Helical" evidence="6">
    <location>
        <begin position="266"/>
        <end position="286"/>
    </location>
</feature>
<sequence>MQFKLTKKEKSWILYDVGNSAFVLMVSTILPVYFNYLAQNAGVSDVDYLAYWGYAASISTLIVAVLGPVMGTLADTRGFKKPLFLSCILVGCAGCLLMGLTTWWISFLVIFIIAKVGFHSSLVFYDSMLSDVTAPERMDRVSSSGYAWGYAGSCIPFVVSLVFVLGYQKMGFSFETGMMIAFAVVAVWWLVMSLPLMKQYRQVHYVERKPHAMRESVGRIIETLRSVRKQKKIFLFLIAFFFFIDGVYTIIDMATAYGSALGLDSTGLLLALLVTQFVAFPFSILFGRLAEKYDTGKLILTCIAAYTGITVFAVFMKAQWQFWVLAIFVGMFQGGIQALSRSYFAKIVPPERSGEYFGLMDICGKGASFMGTTVVGLTSQAFGSINIGVSAIVFLFLAGALFFMKTEHSGSESTKNQENVIMEQQMFHD</sequence>
<dbReference type="InterPro" id="IPR020846">
    <property type="entry name" value="MFS_dom"/>
</dbReference>
<evidence type="ECO:0000313" key="9">
    <source>
        <dbReference type="Proteomes" id="UP000049979"/>
    </source>
</evidence>
<dbReference type="EMBL" id="CVRR01000021">
    <property type="protein sequence ID" value="CRL39196.1"/>
    <property type="molecule type" value="Genomic_DNA"/>
</dbReference>
<dbReference type="GO" id="GO:0005886">
    <property type="term" value="C:plasma membrane"/>
    <property type="evidence" value="ECO:0007669"/>
    <property type="project" value="UniProtKB-SubCell"/>
</dbReference>
<feature type="transmembrane region" description="Helical" evidence="6">
    <location>
        <begin position="82"/>
        <end position="99"/>
    </location>
</feature>
<feature type="transmembrane region" description="Helical" evidence="6">
    <location>
        <begin position="105"/>
        <end position="125"/>
    </location>
</feature>
<reference evidence="9" key="1">
    <citation type="submission" date="2015-05" db="EMBL/GenBank/DDBJ databases">
        <authorList>
            <consortium name="Pathogen Informatics"/>
        </authorList>
    </citation>
    <scope>NUCLEOTIDE SEQUENCE [LARGE SCALE GENOMIC DNA]</scope>
    <source>
        <strain evidence="9">M72</strain>
    </source>
</reference>
<feature type="transmembrane region" description="Helical" evidence="6">
    <location>
        <begin position="233"/>
        <end position="251"/>
    </location>
</feature>
<dbReference type="InterPro" id="IPR024671">
    <property type="entry name" value="Atg22-like"/>
</dbReference>
<dbReference type="GO" id="GO:0022857">
    <property type="term" value="F:transmembrane transporter activity"/>
    <property type="evidence" value="ECO:0007669"/>
    <property type="project" value="InterPro"/>
</dbReference>
<dbReference type="InterPro" id="IPR036259">
    <property type="entry name" value="MFS_trans_sf"/>
</dbReference>
<evidence type="ECO:0000256" key="1">
    <source>
        <dbReference type="ARBA" id="ARBA00004651"/>
    </source>
</evidence>
<dbReference type="Pfam" id="PF11700">
    <property type="entry name" value="ATG22"/>
    <property type="match status" value="2"/>
</dbReference>
<protein>
    <recommendedName>
        <fullName evidence="7">Major facilitator superfamily (MFS) profile domain-containing protein</fullName>
    </recommendedName>
</protein>
<feature type="transmembrane region" description="Helical" evidence="6">
    <location>
        <begin position="172"/>
        <end position="191"/>
    </location>
</feature>
<evidence type="ECO:0000256" key="4">
    <source>
        <dbReference type="ARBA" id="ARBA00022989"/>
    </source>
</evidence>
<evidence type="ECO:0000313" key="8">
    <source>
        <dbReference type="EMBL" id="CRL39196.1"/>
    </source>
</evidence>
<feature type="transmembrane region" description="Helical" evidence="6">
    <location>
        <begin position="298"/>
        <end position="316"/>
    </location>
</feature>
<feature type="domain" description="Major facilitator superfamily (MFS) profile" evidence="7">
    <location>
        <begin position="1"/>
        <end position="408"/>
    </location>
</feature>
<dbReference type="STRING" id="301302.ERS852420_02402"/>
<dbReference type="PROSITE" id="PS50850">
    <property type="entry name" value="MFS"/>
    <property type="match status" value="1"/>
</dbReference>